<evidence type="ECO:0000313" key="3">
    <source>
        <dbReference type="Proteomes" id="UP000515291"/>
    </source>
</evidence>
<proteinExistence type="predicted"/>
<dbReference type="Proteomes" id="UP000515291">
    <property type="component" value="Chromosome"/>
</dbReference>
<organism evidence="2 3">
    <name type="scientific">Tardiphaga robiniae</name>
    <dbReference type="NCBI Taxonomy" id="943830"/>
    <lineage>
        <taxon>Bacteria</taxon>
        <taxon>Pseudomonadati</taxon>
        <taxon>Pseudomonadota</taxon>
        <taxon>Alphaproteobacteria</taxon>
        <taxon>Hyphomicrobiales</taxon>
        <taxon>Nitrobacteraceae</taxon>
        <taxon>Tardiphaga</taxon>
    </lineage>
</organism>
<feature type="domain" description="MAE-28990/MAE-18760-like HEPN" evidence="1">
    <location>
        <begin position="11"/>
        <end position="225"/>
    </location>
</feature>
<evidence type="ECO:0000259" key="1">
    <source>
        <dbReference type="Pfam" id="PF18737"/>
    </source>
</evidence>
<gene>
    <name evidence="2" type="ORF">HB776_31030</name>
</gene>
<evidence type="ECO:0000313" key="2">
    <source>
        <dbReference type="EMBL" id="QND75154.1"/>
    </source>
</evidence>
<accession>A0A7G6U822</accession>
<dbReference type="RefSeq" id="WP_184514042.1">
    <property type="nucleotide sequence ID" value="NZ_CP050292.1"/>
</dbReference>
<protein>
    <recommendedName>
        <fullName evidence="1">MAE-28990/MAE-18760-like HEPN domain-containing protein</fullName>
    </recommendedName>
</protein>
<dbReference type="EMBL" id="CP050292">
    <property type="protein sequence ID" value="QND75154.1"/>
    <property type="molecule type" value="Genomic_DNA"/>
</dbReference>
<dbReference type="Pfam" id="PF18737">
    <property type="entry name" value="HEPN_MAE_28990"/>
    <property type="match status" value="1"/>
</dbReference>
<reference evidence="3" key="1">
    <citation type="journal article" date="2020" name="Mol. Plant Microbe">
        <title>Rhizobial microsymbionts of the narrowly endemic Oxytropis species growing in Kamchatka are characterized by significant genetic diversity and possess a set of genes that are associated with T3SS and T6SS secretion systems and can affect the development of symbiosis.</title>
        <authorList>
            <person name="Safronova V."/>
            <person name="Guro P."/>
            <person name="Sazanova A."/>
            <person name="Kuznetsova I."/>
            <person name="Belimov A."/>
            <person name="Yakubov V."/>
            <person name="Chirak E."/>
            <person name="Afonin A."/>
            <person name="Gogolev Y."/>
            <person name="Andronov E."/>
            <person name="Tikhonovich I."/>
        </authorList>
    </citation>
    <scope>NUCLEOTIDE SEQUENCE [LARGE SCALE GENOMIC DNA]</scope>
    <source>
        <strain evidence="3">581</strain>
    </source>
</reference>
<dbReference type="InterPro" id="IPR040788">
    <property type="entry name" value="HEPN_MAE_28990"/>
</dbReference>
<dbReference type="KEGG" id="trb:HB776_31030"/>
<name>A0A7G6U822_9BRAD</name>
<dbReference type="AlphaFoldDB" id="A0A7G6U822"/>
<sequence length="234" mass="26222">MRSVDAVVGDLESDRLSREAELRPIERLAGAAELETERKMLKRSLVLLTYSHLEGFCRFAISTYVSALNSLGLSCEAATAAVAAAGMSDVFKALRDTNNKHPLFSRSLADDRAVHMVAREQIFVDRTREFFSQVINIPDALIETHYSLTTDVLRKLMFQVGLKTDEVEPRRGPIERLKHVRNAIAHGDRLKVPSDEDTAMYLSTAIDMIGFLQHEITFALTNETYLKPVESQPA</sequence>